<gene>
    <name evidence="1" type="ORF">TGRUB_229660</name>
</gene>
<dbReference type="AlphaFoldDB" id="A0A086M3P7"/>
<organism evidence="1 2">
    <name type="scientific">Toxoplasma gondii RUB</name>
    <dbReference type="NCBI Taxonomy" id="935652"/>
    <lineage>
        <taxon>Eukaryota</taxon>
        <taxon>Sar</taxon>
        <taxon>Alveolata</taxon>
        <taxon>Apicomplexa</taxon>
        <taxon>Conoidasida</taxon>
        <taxon>Coccidia</taxon>
        <taxon>Eucoccidiorida</taxon>
        <taxon>Eimeriorina</taxon>
        <taxon>Sarcocystidae</taxon>
        <taxon>Toxoplasma</taxon>
    </lineage>
</organism>
<comment type="caution">
    <text evidence="1">The sequence shown here is derived from an EMBL/GenBank/DDBJ whole genome shotgun (WGS) entry which is preliminary data.</text>
</comment>
<proteinExistence type="predicted"/>
<protein>
    <submittedName>
        <fullName evidence="1">Uncharacterized protein</fullName>
    </submittedName>
</protein>
<dbReference type="Proteomes" id="UP000028834">
    <property type="component" value="Unassembled WGS sequence"/>
</dbReference>
<name>A0A086M3P7_TOXGO</name>
<accession>A0A086M3P7</accession>
<evidence type="ECO:0000313" key="1">
    <source>
        <dbReference type="EMBL" id="KFG63515.1"/>
    </source>
</evidence>
<dbReference type="EMBL" id="AFYV02000935">
    <property type="protein sequence ID" value="KFG63515.1"/>
    <property type="molecule type" value="Genomic_DNA"/>
</dbReference>
<sequence>MGSPTISRLVSPLPAALSGPRLRVCESFSSFESMHASSRDFPVSCFFPPFLSRPFPLSLSSLLTLSPPESLSSPMSIRLNLSSHFLSSFSLFLIGTYLSSLQAFVVGLPLSLVSVFLFESSFSFSAGISLHRGNRKGSWWPTTAPEFLRERRSGLWKSRRERANGQEGNRTAEREREKVNSCDTCFT</sequence>
<reference evidence="1 2" key="1">
    <citation type="submission" date="2014-05" db="EMBL/GenBank/DDBJ databases">
        <authorList>
            <person name="Sibley D."/>
            <person name="Venepally P."/>
            <person name="Karamycheva S."/>
            <person name="Hadjithomas M."/>
            <person name="Khan A."/>
            <person name="Brunk B."/>
            <person name="Roos D."/>
            <person name="Caler E."/>
            <person name="Lorenzi H."/>
        </authorList>
    </citation>
    <scope>NUCLEOTIDE SEQUENCE [LARGE SCALE GENOMIC DNA]</scope>
    <source>
        <strain evidence="1 2">RUB</strain>
    </source>
</reference>
<evidence type="ECO:0000313" key="2">
    <source>
        <dbReference type="Proteomes" id="UP000028834"/>
    </source>
</evidence>
<dbReference type="VEuPathDB" id="ToxoDB:TGRUB_229660"/>